<dbReference type="OMA" id="ACASVRY"/>
<dbReference type="EMBL" id="AOKY01000147">
    <property type="protein sequence ID" value="KDB26242.1"/>
    <property type="molecule type" value="Genomic_DNA"/>
</dbReference>
<reference evidence="3 4" key="1">
    <citation type="submission" date="2014-02" db="EMBL/GenBank/DDBJ databases">
        <title>The Genome Sequence of Trichophyton interdigitale MR816.</title>
        <authorList>
            <consortium name="The Broad Institute Genomics Platform"/>
            <person name="Cuomo C.A."/>
            <person name="White T.C."/>
            <person name="Graser Y."/>
            <person name="Martinez-Rossi N."/>
            <person name="Heitman J."/>
            <person name="Young S.K."/>
            <person name="Zeng Q."/>
            <person name="Gargeya S."/>
            <person name="Abouelleil A."/>
            <person name="Alvarado L."/>
            <person name="Chapman S.B."/>
            <person name="Gainer-Dewar J."/>
            <person name="Goldberg J."/>
            <person name="Griggs A."/>
            <person name="Gujja S."/>
            <person name="Hansen M."/>
            <person name="Howarth C."/>
            <person name="Imamovic A."/>
            <person name="Larimer J."/>
            <person name="Martinez D."/>
            <person name="Murphy C."/>
            <person name="Pearson M.D."/>
            <person name="Persinoti G."/>
            <person name="Poon T."/>
            <person name="Priest M."/>
            <person name="Roberts A.D."/>
            <person name="Saif S."/>
            <person name="Shea T.D."/>
            <person name="Sykes S.N."/>
            <person name="Wortman J."/>
            <person name="Nusbaum C."/>
            <person name="Birren B."/>
        </authorList>
    </citation>
    <scope>NUCLEOTIDE SEQUENCE [LARGE SCALE GENOMIC DNA]</scope>
    <source>
        <strain evidence="3 4">MR816</strain>
    </source>
</reference>
<accession>A0A059JFK7</accession>
<comment type="caution">
    <text evidence="3">The sequence shown here is derived from an EMBL/GenBank/DDBJ whole genome shotgun (WGS) entry which is preliminary data.</text>
</comment>
<feature type="compositionally biased region" description="Pro residues" evidence="2">
    <location>
        <begin position="287"/>
        <end position="304"/>
    </location>
</feature>
<keyword evidence="1" id="KW-0175">Coiled coil</keyword>
<protein>
    <submittedName>
        <fullName evidence="3">Uncharacterized protein</fullName>
    </submittedName>
</protein>
<feature type="compositionally biased region" description="Low complexity" evidence="2">
    <location>
        <begin position="23"/>
        <end position="39"/>
    </location>
</feature>
<keyword evidence="4" id="KW-1185">Reference proteome</keyword>
<organism evidence="3 4">
    <name type="scientific">Trichophyton interdigitale (strain MR816)</name>
    <dbReference type="NCBI Taxonomy" id="1215338"/>
    <lineage>
        <taxon>Eukaryota</taxon>
        <taxon>Fungi</taxon>
        <taxon>Dikarya</taxon>
        <taxon>Ascomycota</taxon>
        <taxon>Pezizomycotina</taxon>
        <taxon>Eurotiomycetes</taxon>
        <taxon>Eurotiomycetidae</taxon>
        <taxon>Onygenales</taxon>
        <taxon>Arthrodermataceae</taxon>
        <taxon>Trichophyton</taxon>
    </lineage>
</organism>
<dbReference type="AlphaFoldDB" id="A0A059JFK7"/>
<sequence length="452" mass="51067">MHRATERARRSDDRRHIPADGFISSDTGSYSTSSSEIGSVRTDSSVANGEDDEDEALRRAFAESLRLERDRQQQRREAEWEATLREEEALQQSLREAQAEARRAQRAARAEEEAIRTAMRASEWEQEEAKARRIRENLWFFQQTVEQSRLESAAGNVGDSQRNYYPQFSRDLPSLPPMPRRPRRERGAEAGGNAPPRTECQAITRERARPSREEREARPARPRTRRMRNAVRTAVTISRAFHGFGRSGPEMQGDSGRAVSPYPASSRSRATAPLNLTPAEPSNLLRPPNPRAAPSPRPRNPVPPAGSGDILTIAGLGQDSVLLRPPVDPSNYRVRDVLRRSRREFHARAAAEDFDSDLQRAINESAEQHRDEEEEAVQRSRGIPTYEEACASVRYRPQPGMRYTFQGPEVIEIPRENGPPTKLSIVGDMDLGEAMRIANQRVNRKRGQAQLN</sequence>
<evidence type="ECO:0000313" key="4">
    <source>
        <dbReference type="Proteomes" id="UP000024533"/>
    </source>
</evidence>
<feature type="region of interest" description="Disordered" evidence="2">
    <location>
        <begin position="1"/>
        <end position="55"/>
    </location>
</feature>
<evidence type="ECO:0000256" key="2">
    <source>
        <dbReference type="SAM" id="MobiDB-lite"/>
    </source>
</evidence>
<feature type="compositionally biased region" description="Basic and acidic residues" evidence="2">
    <location>
        <begin position="204"/>
        <end position="219"/>
    </location>
</feature>
<feature type="region of interest" description="Disordered" evidence="2">
    <location>
        <begin position="149"/>
        <end position="312"/>
    </location>
</feature>
<proteinExistence type="predicted"/>
<dbReference type="Proteomes" id="UP000024533">
    <property type="component" value="Unassembled WGS sequence"/>
</dbReference>
<evidence type="ECO:0000256" key="1">
    <source>
        <dbReference type="SAM" id="Coils"/>
    </source>
</evidence>
<feature type="coiled-coil region" evidence="1">
    <location>
        <begin position="57"/>
        <end position="127"/>
    </location>
</feature>
<gene>
    <name evidence="3" type="ORF">H109_01954</name>
</gene>
<name>A0A059JFK7_TRIIM</name>
<dbReference type="OrthoDB" id="4174374at2759"/>
<feature type="compositionally biased region" description="Basic and acidic residues" evidence="2">
    <location>
        <begin position="1"/>
        <end position="18"/>
    </location>
</feature>
<feature type="compositionally biased region" description="Basic residues" evidence="2">
    <location>
        <begin position="220"/>
        <end position="229"/>
    </location>
</feature>
<evidence type="ECO:0000313" key="3">
    <source>
        <dbReference type="EMBL" id="KDB26242.1"/>
    </source>
</evidence>
<dbReference type="HOGENOM" id="CLU_747972_0_0_1"/>